<evidence type="ECO:0000313" key="2">
    <source>
        <dbReference type="EMBL" id="CAH1221517.1"/>
    </source>
</evidence>
<dbReference type="Proteomes" id="UP000838821">
    <property type="component" value="Unassembled WGS sequence"/>
</dbReference>
<dbReference type="EMBL" id="CAKMMW010000020">
    <property type="protein sequence ID" value="CAH1221517.1"/>
    <property type="molecule type" value="Genomic_DNA"/>
</dbReference>
<comment type="caution">
    <text evidence="2">The sequence shown here is derived from an EMBL/GenBank/DDBJ whole genome shotgun (WGS) entry which is preliminary data.</text>
</comment>
<keyword evidence="1" id="KW-1133">Transmembrane helix</keyword>
<name>A0ABN8H3C8_9BACL</name>
<evidence type="ECO:0008006" key="4">
    <source>
        <dbReference type="Google" id="ProtNLM"/>
    </source>
</evidence>
<protein>
    <recommendedName>
        <fullName evidence="4">DUF3955 domain-containing protein</fullName>
    </recommendedName>
</protein>
<gene>
    <name evidence="2" type="ORF">PAECIP111891_05213</name>
</gene>
<keyword evidence="3" id="KW-1185">Reference proteome</keyword>
<feature type="transmembrane region" description="Helical" evidence="1">
    <location>
        <begin position="43"/>
        <end position="60"/>
    </location>
</feature>
<organism evidence="2 3">
    <name type="scientific">Paenibacillus allorhizoplanae</name>
    <dbReference type="NCBI Taxonomy" id="2905648"/>
    <lineage>
        <taxon>Bacteria</taxon>
        <taxon>Bacillati</taxon>
        <taxon>Bacillota</taxon>
        <taxon>Bacilli</taxon>
        <taxon>Bacillales</taxon>
        <taxon>Paenibacillaceae</taxon>
        <taxon>Paenibacillus</taxon>
    </lineage>
</organism>
<reference evidence="2" key="1">
    <citation type="submission" date="2022-01" db="EMBL/GenBank/DDBJ databases">
        <authorList>
            <person name="Criscuolo A."/>
        </authorList>
    </citation>
    <scope>NUCLEOTIDE SEQUENCE</scope>
    <source>
        <strain evidence="2">CIP111891</strain>
    </source>
</reference>
<keyword evidence="1" id="KW-0812">Transmembrane</keyword>
<proteinExistence type="predicted"/>
<accession>A0ABN8H3C8</accession>
<feature type="transmembrane region" description="Helical" evidence="1">
    <location>
        <begin position="7"/>
        <end position="28"/>
    </location>
</feature>
<evidence type="ECO:0000256" key="1">
    <source>
        <dbReference type="SAM" id="Phobius"/>
    </source>
</evidence>
<keyword evidence="1" id="KW-0472">Membrane</keyword>
<sequence length="64" mass="7280">MRKLSVFVMVASILLAIYFIGLTAQITSGDRIWWGLSKDSAEYFYLPCIVLAFISLIVYLKSKD</sequence>
<evidence type="ECO:0000313" key="3">
    <source>
        <dbReference type="Proteomes" id="UP000838821"/>
    </source>
</evidence>